<comment type="subcellular location">
    <subcellularLocation>
        <location evidence="1 4">Cell outer membrane</location>
    </subcellularLocation>
</comment>
<feature type="chain" id="PRO_5044015310" evidence="5">
    <location>
        <begin position="30"/>
        <end position="908"/>
    </location>
</feature>
<protein>
    <submittedName>
        <fullName evidence="8">TonB-dependent receptor</fullName>
    </submittedName>
</protein>
<evidence type="ECO:0000259" key="6">
    <source>
        <dbReference type="Pfam" id="PF00593"/>
    </source>
</evidence>
<evidence type="ECO:0000256" key="3">
    <source>
        <dbReference type="ARBA" id="ARBA00023237"/>
    </source>
</evidence>
<reference evidence="8" key="1">
    <citation type="submission" date="2023-07" db="EMBL/GenBank/DDBJ databases">
        <title>Genome content predicts the carbon catabolic preferences of heterotrophic bacteria.</title>
        <authorList>
            <person name="Gralka M."/>
        </authorList>
    </citation>
    <scope>NUCLEOTIDE SEQUENCE</scope>
    <source>
        <strain evidence="8">I3M17_2</strain>
    </source>
</reference>
<dbReference type="RefSeq" id="WP_303492150.1">
    <property type="nucleotide sequence ID" value="NZ_JAUOPB010000004.1"/>
</dbReference>
<evidence type="ECO:0000256" key="1">
    <source>
        <dbReference type="ARBA" id="ARBA00004442"/>
    </source>
</evidence>
<dbReference type="InterPro" id="IPR012910">
    <property type="entry name" value="Plug_dom"/>
</dbReference>
<gene>
    <name evidence="8" type="ORF">Q4521_07215</name>
</gene>
<evidence type="ECO:0000256" key="4">
    <source>
        <dbReference type="RuleBase" id="RU003357"/>
    </source>
</evidence>
<dbReference type="Pfam" id="PF07715">
    <property type="entry name" value="Plug"/>
    <property type="match status" value="1"/>
</dbReference>
<name>A0AAW7X5V8_9GAMM</name>
<dbReference type="GO" id="GO:0009279">
    <property type="term" value="C:cell outer membrane"/>
    <property type="evidence" value="ECO:0007669"/>
    <property type="project" value="UniProtKB-SubCell"/>
</dbReference>
<dbReference type="InterPro" id="IPR037066">
    <property type="entry name" value="Plug_dom_sf"/>
</dbReference>
<organism evidence="8 9">
    <name type="scientific">Saccharophagus degradans</name>
    <dbReference type="NCBI Taxonomy" id="86304"/>
    <lineage>
        <taxon>Bacteria</taxon>
        <taxon>Pseudomonadati</taxon>
        <taxon>Pseudomonadota</taxon>
        <taxon>Gammaproteobacteria</taxon>
        <taxon>Cellvibrionales</taxon>
        <taxon>Cellvibrionaceae</taxon>
        <taxon>Saccharophagus</taxon>
    </lineage>
</organism>
<feature type="domain" description="TonB-dependent receptor plug" evidence="7">
    <location>
        <begin position="58"/>
        <end position="159"/>
    </location>
</feature>
<comment type="similarity">
    <text evidence="4">Belongs to the TonB-dependent receptor family.</text>
</comment>
<dbReference type="CDD" id="cd01347">
    <property type="entry name" value="ligand_gated_channel"/>
    <property type="match status" value="1"/>
</dbReference>
<keyword evidence="8" id="KW-0675">Receptor</keyword>
<dbReference type="EMBL" id="JAUOPB010000004">
    <property type="protein sequence ID" value="MDO6422258.1"/>
    <property type="molecule type" value="Genomic_DNA"/>
</dbReference>
<dbReference type="Proteomes" id="UP001169760">
    <property type="component" value="Unassembled WGS sequence"/>
</dbReference>
<evidence type="ECO:0000259" key="7">
    <source>
        <dbReference type="Pfam" id="PF07715"/>
    </source>
</evidence>
<keyword evidence="2 4" id="KW-0472">Membrane</keyword>
<comment type="caution">
    <text evidence="8">The sequence shown here is derived from an EMBL/GenBank/DDBJ whole genome shotgun (WGS) entry which is preliminary data.</text>
</comment>
<dbReference type="Pfam" id="PF00593">
    <property type="entry name" value="TonB_dep_Rec_b-barrel"/>
    <property type="match status" value="1"/>
</dbReference>
<keyword evidence="4" id="KW-0798">TonB box</keyword>
<dbReference type="InterPro" id="IPR010104">
    <property type="entry name" value="TonB_rcpt_bac"/>
</dbReference>
<keyword evidence="5" id="KW-0732">Signal</keyword>
<evidence type="ECO:0000313" key="9">
    <source>
        <dbReference type="Proteomes" id="UP001169760"/>
    </source>
</evidence>
<keyword evidence="3" id="KW-0998">Cell outer membrane</keyword>
<sequence>MNRFNSLTTNASTRVIALALGLVSTVSFAQEENVDANLEEVIVVGKYQASLQSALERKRGSASVIEAISAEDIGQLPDVSITESLARLPGVAQDRDRGNGSQISIRGMGGQLGLTTLNGREVATVEEDRNIRYDQFPSELINAAQVYKTPQAKIAEGGVSGTVNLETISPLDYDERVIAVNLRGSSYSLGKDIDDAAGGGIGTRYSVSYIDKFADDTLGVAIGIAGQNQPIATQRAELWNYGDTWHNTQWNDEEGKNFNAPWGGSALVRGGEDSRVGGMAVVQWEPTENFALSYDFFYSQLDISEEQRGFDFNIDPDYARQWDINDSVATQFTNSDENAEDVLSAHVGLSSLRSLNEKFTQTDDLMSHGLTADWFVGDWNLVGAVSHSATNRDRMWQSVRTVNTSENLGGTFGANSDDRMTFALDTGIDLTDPAQNRVDNLTVNPLSVGEDAITAIEFSAERELNGSFFSSFEVGARVSERVKKQDAQTWDQFVVNNWDVALTDEFIIDAGAKSYWSDLPDYLTIDREAVIDYYFGSIENPTPGDNDDLLASWEVSEDIQSAYVQLNIDTQLGSIPMRGNVGVRAVTTTTGTKGYQVLSASTWVEEPVGSGVWVEVLPSAEQVETEHSYDDFLPSVNLAFELRDDLVLRLGAAKTIARAPLDFLSPAVDIGQDQWAPNPGESASGNPYLEPFRATQGDTTLEWYFGDSNSIAATLYYKDMESYIARQAGAESITVDGTDYLLSLPVNGSGGYIKGYEISYQQAFDFLPGPFSGLGVYANYANTSSNIEQGTPLNATPFGLTGLSEDVGTFTLWHYLNGFESRLSYNYRSEFQRDISRVAGEEGVNAAEGYMDLAFSYELNENVKLMLQVQNLTDEPYKVYGLESNNPNHINKFEEFGQRYSFGISWKL</sequence>
<dbReference type="AlphaFoldDB" id="A0AAW7X5V8"/>
<dbReference type="PANTHER" id="PTHR40980:SF3">
    <property type="entry name" value="TONB-DEPENDENT RECEPTOR-LIKE BETA-BARREL DOMAIN-CONTAINING PROTEIN"/>
    <property type="match status" value="1"/>
</dbReference>
<dbReference type="Gene3D" id="2.40.170.20">
    <property type="entry name" value="TonB-dependent receptor, beta-barrel domain"/>
    <property type="match status" value="1"/>
</dbReference>
<evidence type="ECO:0000256" key="2">
    <source>
        <dbReference type="ARBA" id="ARBA00023136"/>
    </source>
</evidence>
<dbReference type="InterPro" id="IPR000531">
    <property type="entry name" value="Beta-barrel_TonB"/>
</dbReference>
<dbReference type="InterPro" id="IPR036942">
    <property type="entry name" value="Beta-barrel_TonB_sf"/>
</dbReference>
<evidence type="ECO:0000313" key="8">
    <source>
        <dbReference type="EMBL" id="MDO6422258.1"/>
    </source>
</evidence>
<accession>A0AAW7X5V8</accession>
<evidence type="ECO:0000256" key="5">
    <source>
        <dbReference type="SAM" id="SignalP"/>
    </source>
</evidence>
<feature type="domain" description="TonB-dependent receptor-like beta-barrel" evidence="6">
    <location>
        <begin position="388"/>
        <end position="872"/>
    </location>
</feature>
<dbReference type="NCBIfam" id="TIGR01782">
    <property type="entry name" value="TonB-Xanth-Caul"/>
    <property type="match status" value="1"/>
</dbReference>
<dbReference type="PANTHER" id="PTHR40980">
    <property type="entry name" value="PLUG DOMAIN-CONTAINING PROTEIN"/>
    <property type="match status" value="1"/>
</dbReference>
<feature type="signal peptide" evidence="5">
    <location>
        <begin position="1"/>
        <end position="29"/>
    </location>
</feature>
<dbReference type="Gene3D" id="2.170.130.10">
    <property type="entry name" value="TonB-dependent receptor, plug domain"/>
    <property type="match status" value="1"/>
</dbReference>
<dbReference type="SUPFAM" id="SSF56935">
    <property type="entry name" value="Porins"/>
    <property type="match status" value="1"/>
</dbReference>
<proteinExistence type="inferred from homology"/>